<feature type="region of interest" description="Disordered" evidence="1">
    <location>
        <begin position="201"/>
        <end position="220"/>
    </location>
</feature>
<proteinExistence type="predicted"/>
<dbReference type="RefSeq" id="WP_015511850.1">
    <property type="nucleotide sequence ID" value="NC_021007.1"/>
</dbReference>
<gene>
    <name evidence="2" type="ORF">MHM_04670</name>
</gene>
<dbReference type="PATRIC" id="fig|1116213.3.peg.507"/>
<dbReference type="AlphaFoldDB" id="G8C3T7"/>
<dbReference type="HOGENOM" id="CLU_081511_0_0_14"/>
<accession>G8C3T7</accession>
<evidence type="ECO:0000256" key="1">
    <source>
        <dbReference type="SAM" id="MobiDB-lite"/>
    </source>
</evidence>
<dbReference type="EMBL" id="HE613254">
    <property type="protein sequence ID" value="CCE66985.1"/>
    <property type="molecule type" value="Genomic_DNA"/>
</dbReference>
<reference evidence="2" key="1">
    <citation type="submission" date="2011-11" db="EMBL/GenBank/DDBJ databases">
        <title>Complete genome sequence of Candidatus Mycoplasma haemominutum.</title>
        <authorList>
            <person name="Barker E.N."/>
            <person name="Darby A.C."/>
            <person name="Helps C.R."/>
            <person name="Peters I.R."/>
            <person name="Hughes M.A."/>
            <person name="Radford A.D."/>
            <person name="Novacco M."/>
            <person name="Boretti F."/>
            <person name="Hofmann-Lehmann R."/>
            <person name="Tasker S."/>
        </authorList>
    </citation>
    <scope>NUCLEOTIDE SEQUENCE</scope>
    <source>
        <strain evidence="2">Birmingham 1</strain>
    </source>
</reference>
<name>G8C3T7_9MOLU</name>
<evidence type="ECO:0000313" key="2">
    <source>
        <dbReference type="EMBL" id="CCE66985.1"/>
    </source>
</evidence>
<protein>
    <submittedName>
        <fullName evidence="2">Uncharacterized protein</fullName>
    </submittedName>
</protein>
<reference evidence="2" key="2">
    <citation type="submission" date="2011-11" db="EMBL/GenBank/DDBJ databases">
        <authorList>
            <person name="Barker E."/>
        </authorList>
    </citation>
    <scope>NUCLEOTIDE SEQUENCE</scope>
    <source>
        <strain evidence="2">Birmingham 1</strain>
    </source>
</reference>
<dbReference type="KEGG" id="mhb:MHM_04670"/>
<sequence>MQGGGAVTGLVLSELTQGYPIISKISAWGPQLQSFFTFLRGGNSANPVNAWAWLSAVPQFFKSLYDSTSDSLTKAGTSVLPLLQWIKETHTSFNWEDVTNFKAAFSDVEELKSLLSNLYSKSPQFIEFLSDDSKSKKLKDLFDDEKLTKTKEALKILSGTSSGSFRVEPGVAVRLANELIKAPEKVSEKIDRFVELLDKASQTKSTKPSSTDGGGQSSASGIYTLTKEKLSDFLDERGDAAQAGWEGGFLLEVGVKQQGYDLGSVPSKAAETIFSVLSWWFNNSSASHQ</sequence>
<organism evidence="2">
    <name type="scientific">Candidatus Mycoplasma haematominutum 'Birmingham 1'</name>
    <dbReference type="NCBI Taxonomy" id="1116213"/>
    <lineage>
        <taxon>Bacteria</taxon>
        <taxon>Bacillati</taxon>
        <taxon>Mycoplasmatota</taxon>
        <taxon>Mollicutes</taxon>
        <taxon>Mycoplasmataceae</taxon>
        <taxon>Mycoplasma</taxon>
    </lineage>
</organism>